<dbReference type="AlphaFoldDB" id="A0AAQ4RT65"/>
<dbReference type="InterPro" id="IPR000086">
    <property type="entry name" value="NUDIX_hydrolase_dom"/>
</dbReference>
<evidence type="ECO:0000313" key="8">
    <source>
        <dbReference type="Proteomes" id="UP000007635"/>
    </source>
</evidence>
<dbReference type="SUPFAM" id="SSF55811">
    <property type="entry name" value="Nudix"/>
    <property type="match status" value="1"/>
</dbReference>
<dbReference type="PROSITE" id="PS51462">
    <property type="entry name" value="NUDIX"/>
    <property type="match status" value="1"/>
</dbReference>
<keyword evidence="5" id="KW-0472">Membrane</keyword>
<evidence type="ECO:0000256" key="1">
    <source>
        <dbReference type="ARBA" id="ARBA00022801"/>
    </source>
</evidence>
<dbReference type="InterPro" id="IPR020084">
    <property type="entry name" value="NUDIX_hydrolase_CS"/>
</dbReference>
<dbReference type="GeneTree" id="ENSGT00390000002931"/>
<reference evidence="7" key="3">
    <citation type="submission" date="2025-09" db="UniProtKB">
        <authorList>
            <consortium name="Ensembl"/>
        </authorList>
    </citation>
    <scope>IDENTIFICATION</scope>
</reference>
<evidence type="ECO:0000256" key="5">
    <source>
        <dbReference type="SAM" id="Phobius"/>
    </source>
</evidence>
<dbReference type="InterPro" id="IPR015797">
    <property type="entry name" value="NUDIX_hydrolase-like_dom_sf"/>
</dbReference>
<organism evidence="7 8">
    <name type="scientific">Gasterosteus aculeatus aculeatus</name>
    <name type="common">three-spined stickleback</name>
    <dbReference type="NCBI Taxonomy" id="481459"/>
    <lineage>
        <taxon>Eukaryota</taxon>
        <taxon>Metazoa</taxon>
        <taxon>Chordata</taxon>
        <taxon>Craniata</taxon>
        <taxon>Vertebrata</taxon>
        <taxon>Euteleostomi</taxon>
        <taxon>Actinopterygii</taxon>
        <taxon>Neopterygii</taxon>
        <taxon>Teleostei</taxon>
        <taxon>Neoteleostei</taxon>
        <taxon>Acanthomorphata</taxon>
        <taxon>Eupercaria</taxon>
        <taxon>Perciformes</taxon>
        <taxon>Cottioidei</taxon>
        <taxon>Gasterosteales</taxon>
        <taxon>Gasterosteidae</taxon>
        <taxon>Gasterosteus</taxon>
    </lineage>
</organism>
<name>A0AAQ4RT65_GASAC</name>
<feature type="compositionally biased region" description="Basic and acidic residues" evidence="4">
    <location>
        <begin position="334"/>
        <end position="348"/>
    </location>
</feature>
<keyword evidence="5" id="KW-1133">Transmembrane helix</keyword>
<keyword evidence="1 2" id="KW-0378">Hydrolase</keyword>
<accession>A0AAQ4RT65</accession>
<dbReference type="Pfam" id="PF00293">
    <property type="entry name" value="NUDIX"/>
    <property type="match status" value="1"/>
</dbReference>
<dbReference type="GO" id="GO:0044716">
    <property type="term" value="F:8-oxo-GDP phosphatase activity"/>
    <property type="evidence" value="ECO:0007669"/>
    <property type="project" value="TreeGrafter"/>
</dbReference>
<dbReference type="InterPro" id="IPR020476">
    <property type="entry name" value="Nudix_hydrolase"/>
</dbReference>
<dbReference type="PANTHER" id="PTHR22769">
    <property type="entry name" value="MUTT/NUDIX HYDROLASE"/>
    <property type="match status" value="1"/>
</dbReference>
<dbReference type="Ensembl" id="ENSGACT00000030639.1">
    <property type="protein sequence ID" value="ENSGACP00000065311.1"/>
    <property type="gene ID" value="ENSGACG00000028055.1"/>
</dbReference>
<dbReference type="PANTHER" id="PTHR22769:SF56">
    <property type="entry name" value="8-OXO-DGDP PHOSPHATASE NUDT18"/>
    <property type="match status" value="1"/>
</dbReference>
<dbReference type="GO" id="GO:0044715">
    <property type="term" value="F:8-oxo-dGDP phosphatase activity"/>
    <property type="evidence" value="ECO:0007669"/>
    <property type="project" value="TreeGrafter"/>
</dbReference>
<dbReference type="Gene3D" id="3.90.79.10">
    <property type="entry name" value="Nucleoside Triphosphate Pyrophosphohydrolase"/>
    <property type="match status" value="1"/>
</dbReference>
<reference evidence="7 8" key="1">
    <citation type="journal article" date="2021" name="G3 (Bethesda)">
        <title>Improved contiguity of the threespine stickleback genome using long-read sequencing.</title>
        <authorList>
            <person name="Nath S."/>
            <person name="Shaw D.E."/>
            <person name="White M.A."/>
        </authorList>
    </citation>
    <scope>NUCLEOTIDE SEQUENCE [LARGE SCALE GENOMIC DNA]</scope>
    <source>
        <strain evidence="7 8">Lake Benthic</strain>
    </source>
</reference>
<evidence type="ECO:0000313" key="7">
    <source>
        <dbReference type="Ensembl" id="ENSGACP00000065311.1"/>
    </source>
</evidence>
<dbReference type="PRINTS" id="PR00502">
    <property type="entry name" value="NUDIXFAMILY"/>
</dbReference>
<evidence type="ECO:0000256" key="4">
    <source>
        <dbReference type="SAM" id="MobiDB-lite"/>
    </source>
</evidence>
<comment type="similarity">
    <text evidence="2">Belongs to the Nudix hydrolase family.</text>
</comment>
<keyword evidence="3" id="KW-0175">Coiled coil</keyword>
<sequence>MFFDFFLVLVVISVIMLWILFLDSILSCIYRIRLIFTNETPTVMCVCVHADMEATEEQRRQLEEQVERLLSGQGSEVTWCDLGLEQSKPASLRKTVTYIVCAVIFNEKEEVLMVQEAKQDCYKQWYLPAGRVEVGESLEEALRREVKEEAGLDCEPVSLVLIQEQGPQWIRFIFLANVTGGSLKSLLAADKKSLQASWWDRQSVLPLRGRDILRLIECGLKYRQDPGHPATLPVDLSHRHVVQRLVLVFTGAEGRVWILLVRDPALHLPTAAAVKTHAVTWAANMVVRDAVPSAYCDHDVHTLGAFSLQHNGRQHGKTDGVCFNTLVALTPDHVRHNEDGEKVERPETGRPPPVENPRYVWHQVQGQTLREKLLEKTRNTSILPVHSLY</sequence>
<feature type="transmembrane region" description="Helical" evidence="5">
    <location>
        <begin position="6"/>
        <end position="26"/>
    </location>
</feature>
<protein>
    <recommendedName>
        <fullName evidence="6">Nudix hydrolase domain-containing protein</fullName>
    </recommendedName>
</protein>
<dbReference type="Proteomes" id="UP000007635">
    <property type="component" value="Chromosome XIII"/>
</dbReference>
<feature type="coiled-coil region" evidence="3">
    <location>
        <begin position="45"/>
        <end position="72"/>
    </location>
</feature>
<proteinExistence type="inferred from homology"/>
<evidence type="ECO:0000256" key="2">
    <source>
        <dbReference type="RuleBase" id="RU003476"/>
    </source>
</evidence>
<keyword evidence="8" id="KW-1185">Reference proteome</keyword>
<keyword evidence="5" id="KW-0812">Transmembrane</keyword>
<evidence type="ECO:0000256" key="3">
    <source>
        <dbReference type="SAM" id="Coils"/>
    </source>
</evidence>
<feature type="domain" description="Nudix hydrolase" evidence="6">
    <location>
        <begin position="95"/>
        <end position="220"/>
    </location>
</feature>
<evidence type="ECO:0000259" key="6">
    <source>
        <dbReference type="PROSITE" id="PS51462"/>
    </source>
</evidence>
<reference evidence="7" key="2">
    <citation type="submission" date="2025-08" db="UniProtKB">
        <authorList>
            <consortium name="Ensembl"/>
        </authorList>
    </citation>
    <scope>IDENTIFICATION</scope>
</reference>
<feature type="region of interest" description="Disordered" evidence="4">
    <location>
        <begin position="334"/>
        <end position="357"/>
    </location>
</feature>
<dbReference type="PROSITE" id="PS00893">
    <property type="entry name" value="NUDIX_BOX"/>
    <property type="match status" value="1"/>
</dbReference>